<comment type="subcellular location">
    <subcellularLocation>
        <location evidence="1">Vacuole membrane</location>
        <topology evidence="1">Lipid-anchor</topology>
    </subcellularLocation>
</comment>
<keyword evidence="4" id="KW-0677">Repeat</keyword>
<evidence type="ECO:0000256" key="7">
    <source>
        <dbReference type="ARBA" id="ARBA00026209"/>
    </source>
</evidence>
<name>A0AA47MFZ1_MERPO</name>
<keyword evidence="3" id="KW-0926">Vacuole</keyword>
<evidence type="ECO:0000313" key="9">
    <source>
        <dbReference type="Proteomes" id="UP001174136"/>
    </source>
</evidence>
<protein>
    <recommendedName>
        <fullName evidence="7">Vacuolar protein 8</fullName>
    </recommendedName>
</protein>
<dbReference type="SUPFAM" id="SSF48371">
    <property type="entry name" value="ARM repeat"/>
    <property type="match status" value="1"/>
</dbReference>
<dbReference type="InterPro" id="IPR045156">
    <property type="entry name" value="Vac8"/>
</dbReference>
<comment type="similarity">
    <text evidence="2">Belongs to the beta-catenin family.</text>
</comment>
<dbReference type="InterPro" id="IPR016024">
    <property type="entry name" value="ARM-type_fold"/>
</dbReference>
<dbReference type="PANTHER" id="PTHR47249:SF1">
    <property type="entry name" value="VACUOLAR PROTEIN 8"/>
    <property type="match status" value="1"/>
</dbReference>
<dbReference type="GO" id="GO:0071562">
    <property type="term" value="P:nucleus-vacuole junction assembly"/>
    <property type="evidence" value="ECO:0007669"/>
    <property type="project" value="InterPro"/>
</dbReference>
<evidence type="ECO:0000256" key="6">
    <source>
        <dbReference type="ARBA" id="ARBA00023288"/>
    </source>
</evidence>
<dbReference type="PANTHER" id="PTHR47249">
    <property type="entry name" value="VACUOLAR PROTEIN 8"/>
    <property type="match status" value="1"/>
</dbReference>
<sequence>MDSALCEKCALLWRKFKVSFRNVCKEVSREVEVFFAALCACTCLHNAPESRRSSRRSSRLSHHLVPLWRTGDQTHALHEERVEVLNDLAASGDGDLQQAAAAYYLYLSHQVASPLPDVFMEPLVSLLLSPHADVQKTACLSLVNLLVKRNACEELLCEMGTLPPLLEMIRCGDTAARCHACACVTMLASSECNSDALVSEAVIPLLALAKSYDPQVQQNAAWVLLSLTQSGWSRRVLCGVGAVPVLAVLLQSSDSRVQFYGGAALCSLAADGELRGHLLRAGERRLLQALLTLMSSPVHKNACQACECIQMFCRNVVTPDQLMDLDWVWPLKTLLASSVLDCVQSGLRLLCVLSGHPANQEVLVSEGVLDVIGQTLQRHRSSGDVITLSCSAVRWIHCYRTLDLGVVCDPTESKLTVWCLWSQALMGQRALVSPVGPEDSLVRLTACLLRLMSCDALQSYLSATMTSEEVLRLVKLSRPNGNLQLTYNCIAIIGKLHMNGEVLVFLRPHHSVLMGNILAVLKNQEVEFQHLGITTLCHLMKGSLILHQSVLGRWFCWGFDSRPKRYWVRSPMSTVYL</sequence>
<reference evidence="8" key="1">
    <citation type="journal article" date="2023" name="Front. Mar. Sci.">
        <title>A new Merluccius polli reference genome to investigate the effects of global change in West African waters.</title>
        <authorList>
            <person name="Mateo J.L."/>
            <person name="Blanco-Fernandez C."/>
            <person name="Garcia-Vazquez E."/>
            <person name="Machado-Schiaffino G."/>
        </authorList>
    </citation>
    <scope>NUCLEOTIDE SEQUENCE</scope>
    <source>
        <strain evidence="8">C29</strain>
        <tissue evidence="8">Fin</tissue>
    </source>
</reference>
<dbReference type="GO" id="GO:0005774">
    <property type="term" value="C:vacuolar membrane"/>
    <property type="evidence" value="ECO:0007669"/>
    <property type="project" value="UniProtKB-SubCell"/>
</dbReference>
<organism evidence="8 9">
    <name type="scientific">Merluccius polli</name>
    <name type="common">Benguela hake</name>
    <name type="synonym">Merluccius cadenati</name>
    <dbReference type="NCBI Taxonomy" id="89951"/>
    <lineage>
        <taxon>Eukaryota</taxon>
        <taxon>Metazoa</taxon>
        <taxon>Chordata</taxon>
        <taxon>Craniata</taxon>
        <taxon>Vertebrata</taxon>
        <taxon>Euteleostomi</taxon>
        <taxon>Actinopterygii</taxon>
        <taxon>Neopterygii</taxon>
        <taxon>Teleostei</taxon>
        <taxon>Neoteleostei</taxon>
        <taxon>Acanthomorphata</taxon>
        <taxon>Zeiogadaria</taxon>
        <taxon>Gadariae</taxon>
        <taxon>Gadiformes</taxon>
        <taxon>Gadoidei</taxon>
        <taxon>Merlucciidae</taxon>
        <taxon>Merluccius</taxon>
    </lineage>
</organism>
<proteinExistence type="inferred from homology"/>
<evidence type="ECO:0000313" key="8">
    <source>
        <dbReference type="EMBL" id="KAK0139420.1"/>
    </source>
</evidence>
<evidence type="ECO:0000256" key="2">
    <source>
        <dbReference type="ARBA" id="ARBA00005462"/>
    </source>
</evidence>
<evidence type="ECO:0000256" key="3">
    <source>
        <dbReference type="ARBA" id="ARBA00022554"/>
    </source>
</evidence>
<dbReference type="EMBL" id="JAOPHQ010004384">
    <property type="protein sequence ID" value="KAK0139420.1"/>
    <property type="molecule type" value="Genomic_DNA"/>
</dbReference>
<accession>A0AA47MFZ1</accession>
<evidence type="ECO:0000256" key="1">
    <source>
        <dbReference type="ARBA" id="ARBA00004592"/>
    </source>
</evidence>
<keyword evidence="5" id="KW-0472">Membrane</keyword>
<comment type="caution">
    <text evidence="8">The sequence shown here is derived from an EMBL/GenBank/DDBJ whole genome shotgun (WGS) entry which is preliminary data.</text>
</comment>
<dbReference type="Gene3D" id="1.25.10.10">
    <property type="entry name" value="Leucine-rich Repeat Variant"/>
    <property type="match status" value="2"/>
</dbReference>
<dbReference type="InterPro" id="IPR000225">
    <property type="entry name" value="Armadillo"/>
</dbReference>
<dbReference type="AlphaFoldDB" id="A0AA47MFZ1"/>
<keyword evidence="9" id="KW-1185">Reference proteome</keyword>
<dbReference type="Proteomes" id="UP001174136">
    <property type="component" value="Unassembled WGS sequence"/>
</dbReference>
<gene>
    <name evidence="8" type="primary">vac8</name>
    <name evidence="8" type="ORF">N1851_023861</name>
</gene>
<evidence type="ECO:0000256" key="4">
    <source>
        <dbReference type="ARBA" id="ARBA00022737"/>
    </source>
</evidence>
<evidence type="ECO:0000256" key="5">
    <source>
        <dbReference type="ARBA" id="ARBA00023136"/>
    </source>
</evidence>
<dbReference type="GO" id="GO:0043495">
    <property type="term" value="F:protein-membrane adaptor activity"/>
    <property type="evidence" value="ECO:0007669"/>
    <property type="project" value="InterPro"/>
</dbReference>
<dbReference type="InterPro" id="IPR011989">
    <property type="entry name" value="ARM-like"/>
</dbReference>
<keyword evidence="6" id="KW-0449">Lipoprotein</keyword>
<dbReference type="SMART" id="SM00185">
    <property type="entry name" value="ARM"/>
    <property type="match status" value="4"/>
</dbReference>